<dbReference type="Proteomes" id="UP000190989">
    <property type="component" value="Unassembled WGS sequence"/>
</dbReference>
<evidence type="ECO:0000313" key="2">
    <source>
        <dbReference type="Proteomes" id="UP000190989"/>
    </source>
</evidence>
<protein>
    <submittedName>
        <fullName evidence="1">Uncharacterized protein</fullName>
    </submittedName>
</protein>
<name>A0A1U6IBZ0_9SPHN</name>
<proteinExistence type="predicted"/>
<accession>A0A1U6IBZ0</accession>
<dbReference type="PROSITE" id="PS51257">
    <property type="entry name" value="PROKAR_LIPOPROTEIN"/>
    <property type="match status" value="1"/>
</dbReference>
<organism evidence="1 2">
    <name type="scientific">Novosphingobium mathurense</name>
    <dbReference type="NCBI Taxonomy" id="428990"/>
    <lineage>
        <taxon>Bacteria</taxon>
        <taxon>Pseudomonadati</taxon>
        <taxon>Pseudomonadota</taxon>
        <taxon>Alphaproteobacteria</taxon>
        <taxon>Sphingomonadales</taxon>
        <taxon>Sphingomonadaceae</taxon>
        <taxon>Novosphingobium</taxon>
    </lineage>
</organism>
<dbReference type="RefSeq" id="WP_079731103.1">
    <property type="nucleotide sequence ID" value="NZ_FVZE01000005.1"/>
</dbReference>
<sequence>MPLKSIVIALFFLTACKTTEPPKVLPSHLDIEAVAQAKPKPTAAILTDPKANDLYNHEVEAWGDRIHAAGLRLCRFYKDLGEAVTCGPAPAPEAREKPVHTP</sequence>
<reference evidence="2" key="1">
    <citation type="submission" date="2017-02" db="EMBL/GenBank/DDBJ databases">
        <authorList>
            <person name="Varghese N."/>
            <person name="Submissions S."/>
        </authorList>
    </citation>
    <scope>NUCLEOTIDE SEQUENCE [LARGE SCALE GENOMIC DNA]</scope>
    <source>
        <strain evidence="2">SM117</strain>
    </source>
</reference>
<dbReference type="STRING" id="428990.SAMN06295987_105175"/>
<keyword evidence="2" id="KW-1185">Reference proteome</keyword>
<gene>
    <name evidence="1" type="ORF">SAMN06295987_105175</name>
</gene>
<dbReference type="EMBL" id="FVZE01000005">
    <property type="protein sequence ID" value="SLK05521.1"/>
    <property type="molecule type" value="Genomic_DNA"/>
</dbReference>
<evidence type="ECO:0000313" key="1">
    <source>
        <dbReference type="EMBL" id="SLK05521.1"/>
    </source>
</evidence>
<dbReference type="AlphaFoldDB" id="A0A1U6IBZ0"/>